<dbReference type="OrthoDB" id="4704294at2"/>
<proteinExistence type="predicted"/>
<gene>
    <name evidence="2" type="ORF">C3942_03370</name>
</gene>
<name>A0A2S5TLR2_9GAMM</name>
<dbReference type="PANTHER" id="PTHR34846:SF5">
    <property type="entry name" value="CARBOXYMUCONOLACTONE DECARBOXYLASE-LIKE DOMAIN-CONTAINING PROTEIN"/>
    <property type="match status" value="1"/>
</dbReference>
<dbReference type="SUPFAM" id="SSF69118">
    <property type="entry name" value="AhpD-like"/>
    <property type="match status" value="1"/>
</dbReference>
<comment type="caution">
    <text evidence="2">The sequence shown here is derived from an EMBL/GenBank/DDBJ whole genome shotgun (WGS) entry which is preliminary data.</text>
</comment>
<dbReference type="InterPro" id="IPR003779">
    <property type="entry name" value="CMD-like"/>
</dbReference>
<keyword evidence="3" id="KW-1185">Reference proteome</keyword>
<sequence>MSIRELQPEGGWIQLAEPRLRPPPPPQRGLLFRAVSGGARMFGRKQLPDLFPVFHINRRLFWPWLFFASRLMPGGRLKAQEREKVILRTGWNCRCRYEWGQHLEIGLGAGLSDDDILRISRGPSQALDERERALLQACDDMAREQVISAATWATLAGHYREPLLIEITILIGHYQMVAGFLNSSGIALEPAIEQVVQDFHRRIGMS</sequence>
<evidence type="ECO:0000313" key="3">
    <source>
        <dbReference type="Proteomes" id="UP000238220"/>
    </source>
</evidence>
<dbReference type="Pfam" id="PF02627">
    <property type="entry name" value="CMD"/>
    <property type="match status" value="1"/>
</dbReference>
<reference evidence="2 3" key="1">
    <citation type="submission" date="2018-02" db="EMBL/GenBank/DDBJ databases">
        <title>Genome sequencing of Solimonas sp. HR-BB.</title>
        <authorList>
            <person name="Lee Y."/>
            <person name="Jeon C.O."/>
        </authorList>
    </citation>
    <scope>NUCLEOTIDE SEQUENCE [LARGE SCALE GENOMIC DNA]</scope>
    <source>
        <strain evidence="2 3">HR-BB</strain>
    </source>
</reference>
<dbReference type="PANTHER" id="PTHR34846">
    <property type="entry name" value="4-CARBOXYMUCONOLACTONE DECARBOXYLASE FAMILY PROTEIN (AFU_ORTHOLOGUE AFUA_6G11590)"/>
    <property type="match status" value="1"/>
</dbReference>
<dbReference type="EMBL" id="PSNW01000001">
    <property type="protein sequence ID" value="PPE75934.1"/>
    <property type="molecule type" value="Genomic_DNA"/>
</dbReference>
<feature type="domain" description="Carboxymuconolactone decarboxylase-like" evidence="1">
    <location>
        <begin position="67"/>
        <end position="136"/>
    </location>
</feature>
<evidence type="ECO:0000259" key="1">
    <source>
        <dbReference type="Pfam" id="PF02627"/>
    </source>
</evidence>
<dbReference type="Gene3D" id="1.20.1290.10">
    <property type="entry name" value="AhpD-like"/>
    <property type="match status" value="1"/>
</dbReference>
<dbReference type="AlphaFoldDB" id="A0A2S5TLR2"/>
<dbReference type="InterPro" id="IPR029032">
    <property type="entry name" value="AhpD-like"/>
</dbReference>
<evidence type="ECO:0000313" key="2">
    <source>
        <dbReference type="EMBL" id="PPE75934.1"/>
    </source>
</evidence>
<accession>A0A2S5TLR2</accession>
<organism evidence="2 3">
    <name type="scientific">Solimonas fluminis</name>
    <dbReference type="NCBI Taxonomy" id="2086571"/>
    <lineage>
        <taxon>Bacteria</taxon>
        <taxon>Pseudomonadati</taxon>
        <taxon>Pseudomonadota</taxon>
        <taxon>Gammaproteobacteria</taxon>
        <taxon>Nevskiales</taxon>
        <taxon>Nevskiaceae</taxon>
        <taxon>Solimonas</taxon>
    </lineage>
</organism>
<protein>
    <submittedName>
        <fullName evidence="2">Carboxymuconolactone decarboxylase family protein</fullName>
    </submittedName>
</protein>
<dbReference type="Proteomes" id="UP000238220">
    <property type="component" value="Unassembled WGS sequence"/>
</dbReference>
<dbReference type="GO" id="GO:0051920">
    <property type="term" value="F:peroxiredoxin activity"/>
    <property type="evidence" value="ECO:0007669"/>
    <property type="project" value="InterPro"/>
</dbReference>
<dbReference type="RefSeq" id="WP_104228899.1">
    <property type="nucleotide sequence ID" value="NZ_PSNW01000001.1"/>
</dbReference>